<accession>A0ABD1ZGE3</accession>
<gene>
    <name evidence="2" type="ORF">R1flu_018149</name>
</gene>
<keyword evidence="3" id="KW-1185">Reference proteome</keyword>
<evidence type="ECO:0000256" key="1">
    <source>
        <dbReference type="SAM" id="MobiDB-lite"/>
    </source>
</evidence>
<dbReference type="EMBL" id="JBHFFA010000001">
    <property type="protein sequence ID" value="KAL2650021.1"/>
    <property type="molecule type" value="Genomic_DNA"/>
</dbReference>
<reference evidence="2 3" key="1">
    <citation type="submission" date="2024-09" db="EMBL/GenBank/DDBJ databases">
        <title>Chromosome-scale assembly of Riccia fluitans.</title>
        <authorList>
            <person name="Paukszto L."/>
            <person name="Sawicki J."/>
            <person name="Karawczyk K."/>
            <person name="Piernik-Szablinska J."/>
            <person name="Szczecinska M."/>
            <person name="Mazdziarz M."/>
        </authorList>
    </citation>
    <scope>NUCLEOTIDE SEQUENCE [LARGE SCALE GENOMIC DNA]</scope>
    <source>
        <strain evidence="2">Rf_01</strain>
        <tissue evidence="2">Aerial parts of the thallus</tissue>
    </source>
</reference>
<comment type="caution">
    <text evidence="2">The sequence shown here is derived from an EMBL/GenBank/DDBJ whole genome shotgun (WGS) entry which is preliminary data.</text>
</comment>
<feature type="compositionally biased region" description="Basic and acidic residues" evidence="1">
    <location>
        <begin position="16"/>
        <end position="32"/>
    </location>
</feature>
<proteinExistence type="predicted"/>
<organism evidence="2 3">
    <name type="scientific">Riccia fluitans</name>
    <dbReference type="NCBI Taxonomy" id="41844"/>
    <lineage>
        <taxon>Eukaryota</taxon>
        <taxon>Viridiplantae</taxon>
        <taxon>Streptophyta</taxon>
        <taxon>Embryophyta</taxon>
        <taxon>Marchantiophyta</taxon>
        <taxon>Marchantiopsida</taxon>
        <taxon>Marchantiidae</taxon>
        <taxon>Marchantiales</taxon>
        <taxon>Ricciaceae</taxon>
        <taxon>Riccia</taxon>
    </lineage>
</organism>
<evidence type="ECO:0000313" key="2">
    <source>
        <dbReference type="EMBL" id="KAL2650021.1"/>
    </source>
</evidence>
<feature type="region of interest" description="Disordered" evidence="1">
    <location>
        <begin position="1"/>
        <end position="33"/>
    </location>
</feature>
<evidence type="ECO:0000313" key="3">
    <source>
        <dbReference type="Proteomes" id="UP001605036"/>
    </source>
</evidence>
<name>A0ABD1ZGE3_9MARC</name>
<dbReference type="Proteomes" id="UP001605036">
    <property type="component" value="Unassembled WGS sequence"/>
</dbReference>
<protein>
    <submittedName>
        <fullName evidence="2">Uncharacterized protein</fullName>
    </submittedName>
</protein>
<sequence length="68" mass="7723">MASSSSRAKDKGKRPLSPEEPKEGELQPKEEELLPLVSVQIQKTKKKKTGPKVNYFEVEERQREDAIA</sequence>
<dbReference type="AlphaFoldDB" id="A0ABD1ZGE3"/>